<keyword evidence="4 6" id="KW-1133">Transmembrane helix</keyword>
<reference evidence="7 8" key="1">
    <citation type="submission" date="2018-01" db="EMBL/GenBank/DDBJ databases">
        <title>Genome Sequencing and Assembly of Anaerobacter polyendosporus strain CT4.</title>
        <authorList>
            <person name="Tachaapaikoon C."/>
            <person name="Sutheeworapong S."/>
            <person name="Jenjaroenpun P."/>
            <person name="Wongsurawat T."/>
            <person name="Nookeaw I."/>
            <person name="Cheawchanlertfa P."/>
            <person name="Kosugi A."/>
            <person name="Cheevadhanarak S."/>
            <person name="Ratanakhanokchai K."/>
        </authorList>
    </citation>
    <scope>NUCLEOTIDE SEQUENCE [LARGE SCALE GENOMIC DNA]</scope>
    <source>
        <strain evidence="7 8">CT4</strain>
    </source>
</reference>
<comment type="subcellular location">
    <subcellularLocation>
        <location evidence="1">Membrane</location>
        <topology evidence="1">Multi-pass membrane protein</topology>
    </subcellularLocation>
</comment>
<organism evidence="7 8">
    <name type="scientific">Clostridium manihotivorum</name>
    <dbReference type="NCBI Taxonomy" id="2320868"/>
    <lineage>
        <taxon>Bacteria</taxon>
        <taxon>Bacillati</taxon>
        <taxon>Bacillota</taxon>
        <taxon>Clostridia</taxon>
        <taxon>Eubacteriales</taxon>
        <taxon>Clostridiaceae</taxon>
        <taxon>Clostridium</taxon>
    </lineage>
</organism>
<dbReference type="Pfam" id="PF07947">
    <property type="entry name" value="YhhN"/>
    <property type="match status" value="1"/>
</dbReference>
<evidence type="ECO:0000256" key="2">
    <source>
        <dbReference type="ARBA" id="ARBA00007375"/>
    </source>
</evidence>
<evidence type="ECO:0000313" key="8">
    <source>
        <dbReference type="Proteomes" id="UP000286268"/>
    </source>
</evidence>
<keyword evidence="3 6" id="KW-0812">Transmembrane</keyword>
<dbReference type="AlphaFoldDB" id="A0A410E1K9"/>
<dbReference type="OrthoDB" id="1707404at2"/>
<feature type="transmembrane region" description="Helical" evidence="6">
    <location>
        <begin position="39"/>
        <end position="58"/>
    </location>
</feature>
<evidence type="ECO:0000256" key="1">
    <source>
        <dbReference type="ARBA" id="ARBA00004141"/>
    </source>
</evidence>
<evidence type="ECO:0000256" key="3">
    <source>
        <dbReference type="ARBA" id="ARBA00022692"/>
    </source>
</evidence>
<sequence>MKNFFRILIILVNLFIYIYFLISFYLIKNVELALPSNIRYIYILLCFILTLLIGTKGYDNADRNLLQLAFFFTSIADFFLIIKNYYTLGVLFFILVQVTYIIRHSRKKFFNSKYIMVDILVFAALITTAILFKPDCIDNSLYIIALIYGYFLLNSLIIAWSTLSKEFYKKVSSFMIAIGMTLFFLCDINVGLYQFLVLCYDTPSLEIIYFLVWFFYLPSQLLLSLSGYKEKIL</sequence>
<evidence type="ECO:0008006" key="9">
    <source>
        <dbReference type="Google" id="ProtNLM"/>
    </source>
</evidence>
<keyword evidence="8" id="KW-1185">Reference proteome</keyword>
<keyword evidence="5 6" id="KW-0472">Membrane</keyword>
<name>A0A410E1K9_9CLOT</name>
<feature type="transmembrane region" description="Helical" evidence="6">
    <location>
        <begin position="7"/>
        <end position="27"/>
    </location>
</feature>
<feature type="transmembrane region" description="Helical" evidence="6">
    <location>
        <begin position="174"/>
        <end position="195"/>
    </location>
</feature>
<comment type="similarity">
    <text evidence="2">Belongs to the TMEM86 family.</text>
</comment>
<protein>
    <recommendedName>
        <fullName evidence="9">YhhN-like protein</fullName>
    </recommendedName>
</protein>
<dbReference type="PANTHER" id="PTHR31885:SF6">
    <property type="entry name" value="GH04784P"/>
    <property type="match status" value="1"/>
</dbReference>
<dbReference type="InterPro" id="IPR012506">
    <property type="entry name" value="TMEM86B-like"/>
</dbReference>
<dbReference type="KEGG" id="cmah:C1I91_27930"/>
<dbReference type="EMBL" id="CP025746">
    <property type="protein sequence ID" value="QAA35168.1"/>
    <property type="molecule type" value="Genomic_DNA"/>
</dbReference>
<dbReference type="GO" id="GO:0016787">
    <property type="term" value="F:hydrolase activity"/>
    <property type="evidence" value="ECO:0007669"/>
    <property type="project" value="TreeGrafter"/>
</dbReference>
<evidence type="ECO:0000256" key="5">
    <source>
        <dbReference type="ARBA" id="ARBA00023136"/>
    </source>
</evidence>
<evidence type="ECO:0000256" key="4">
    <source>
        <dbReference type="ARBA" id="ARBA00022989"/>
    </source>
</evidence>
<proteinExistence type="inferred from homology"/>
<evidence type="ECO:0000313" key="7">
    <source>
        <dbReference type="EMBL" id="QAA35168.1"/>
    </source>
</evidence>
<dbReference type="PANTHER" id="PTHR31885">
    <property type="entry name" value="GH04784P"/>
    <property type="match status" value="1"/>
</dbReference>
<feature type="transmembrane region" description="Helical" evidence="6">
    <location>
        <begin position="115"/>
        <end position="134"/>
    </location>
</feature>
<dbReference type="GO" id="GO:0016020">
    <property type="term" value="C:membrane"/>
    <property type="evidence" value="ECO:0007669"/>
    <property type="project" value="UniProtKB-SubCell"/>
</dbReference>
<evidence type="ECO:0000256" key="6">
    <source>
        <dbReference type="SAM" id="Phobius"/>
    </source>
</evidence>
<accession>A0A410E1K9</accession>
<gene>
    <name evidence="7" type="ORF">C1I91_27930</name>
</gene>
<dbReference type="Proteomes" id="UP000286268">
    <property type="component" value="Chromosome"/>
</dbReference>
<feature type="transmembrane region" description="Helical" evidence="6">
    <location>
        <begin position="140"/>
        <end position="162"/>
    </location>
</feature>
<feature type="transmembrane region" description="Helical" evidence="6">
    <location>
        <begin position="207"/>
        <end position="228"/>
    </location>
</feature>